<dbReference type="GO" id="GO:0016567">
    <property type="term" value="P:protein ubiquitination"/>
    <property type="evidence" value="ECO:0007669"/>
    <property type="project" value="TreeGrafter"/>
</dbReference>
<evidence type="ECO:0000313" key="8">
    <source>
        <dbReference type="EMBL" id="KAK2167348.1"/>
    </source>
</evidence>
<dbReference type="GO" id="GO:0061630">
    <property type="term" value="F:ubiquitin protein ligase activity"/>
    <property type="evidence" value="ECO:0007669"/>
    <property type="project" value="UniProtKB-EC"/>
</dbReference>
<dbReference type="SUPFAM" id="SSF56204">
    <property type="entry name" value="Hect, E3 ligase catalytic domain"/>
    <property type="match status" value="1"/>
</dbReference>
<proteinExistence type="predicted"/>
<name>A0AAD9NG44_9ANNE</name>
<dbReference type="PANTHER" id="PTHR11254:SF444">
    <property type="entry name" value="HECT DOMAIN CONTAINING UBIQUITIN LIGASE"/>
    <property type="match status" value="1"/>
</dbReference>
<comment type="caution">
    <text evidence="6">Lacks conserved residue(s) required for the propagation of feature annotation.</text>
</comment>
<keyword evidence="9" id="KW-1185">Reference proteome</keyword>
<dbReference type="AlphaFoldDB" id="A0AAD9NG44"/>
<evidence type="ECO:0000256" key="2">
    <source>
        <dbReference type="ARBA" id="ARBA00004906"/>
    </source>
</evidence>
<dbReference type="InterPro" id="IPR035983">
    <property type="entry name" value="Hect_E3_ubiquitin_ligase"/>
</dbReference>
<evidence type="ECO:0000256" key="5">
    <source>
        <dbReference type="ARBA" id="ARBA00022786"/>
    </source>
</evidence>
<dbReference type="InterPro" id="IPR000569">
    <property type="entry name" value="HECT_dom"/>
</dbReference>
<dbReference type="EC" id="2.3.2.26" evidence="3"/>
<dbReference type="GO" id="GO:0005737">
    <property type="term" value="C:cytoplasm"/>
    <property type="evidence" value="ECO:0007669"/>
    <property type="project" value="TreeGrafter"/>
</dbReference>
<evidence type="ECO:0000256" key="4">
    <source>
        <dbReference type="ARBA" id="ARBA00022679"/>
    </source>
</evidence>
<evidence type="ECO:0000256" key="1">
    <source>
        <dbReference type="ARBA" id="ARBA00000885"/>
    </source>
</evidence>
<evidence type="ECO:0000256" key="3">
    <source>
        <dbReference type="ARBA" id="ARBA00012485"/>
    </source>
</evidence>
<feature type="domain" description="HECT" evidence="7">
    <location>
        <begin position="170"/>
        <end position="225"/>
    </location>
</feature>
<dbReference type="Proteomes" id="UP001208570">
    <property type="component" value="Unassembled WGS sequence"/>
</dbReference>
<evidence type="ECO:0000256" key="6">
    <source>
        <dbReference type="PROSITE-ProRule" id="PRU00104"/>
    </source>
</evidence>
<dbReference type="PROSITE" id="PS50237">
    <property type="entry name" value="HECT"/>
    <property type="match status" value="1"/>
</dbReference>
<evidence type="ECO:0000313" key="9">
    <source>
        <dbReference type="Proteomes" id="UP001208570"/>
    </source>
</evidence>
<sequence length="225" mass="26474">MNDGSKNRSNLDTKKGFSITCLRREGLQCHTGQLGFGRKEFLPHTKNDLRAYLILFMNPQFSRISTFVIFAHLLRQMSSLTDHDHHYLVHWFKRIDKKWFLSTVQRLHNFISCRLFPPKPQDLPPMAKCTWWIPSATKRRQMPDIGMLFLNLSVRRSHLVSDSLNEISRKQHDLKKKLKVTFHGEPGLDMGGLTKEWFLLLVRQIFQDEYGKFDESVIVQVSDLF</sequence>
<dbReference type="PANTHER" id="PTHR11254">
    <property type="entry name" value="HECT DOMAIN UBIQUITIN-PROTEIN LIGASE"/>
    <property type="match status" value="1"/>
</dbReference>
<dbReference type="EMBL" id="JAODUP010000029">
    <property type="protein sequence ID" value="KAK2167348.1"/>
    <property type="molecule type" value="Genomic_DNA"/>
</dbReference>
<protein>
    <recommendedName>
        <fullName evidence="3">HECT-type E3 ubiquitin transferase</fullName>
        <ecNumber evidence="3">2.3.2.26</ecNumber>
    </recommendedName>
</protein>
<organism evidence="8 9">
    <name type="scientific">Paralvinella palmiformis</name>
    <dbReference type="NCBI Taxonomy" id="53620"/>
    <lineage>
        <taxon>Eukaryota</taxon>
        <taxon>Metazoa</taxon>
        <taxon>Spiralia</taxon>
        <taxon>Lophotrochozoa</taxon>
        <taxon>Annelida</taxon>
        <taxon>Polychaeta</taxon>
        <taxon>Sedentaria</taxon>
        <taxon>Canalipalpata</taxon>
        <taxon>Terebellida</taxon>
        <taxon>Terebelliformia</taxon>
        <taxon>Alvinellidae</taxon>
        <taxon>Paralvinella</taxon>
    </lineage>
</organism>
<dbReference type="GO" id="GO:0006511">
    <property type="term" value="P:ubiquitin-dependent protein catabolic process"/>
    <property type="evidence" value="ECO:0007669"/>
    <property type="project" value="TreeGrafter"/>
</dbReference>
<keyword evidence="4" id="KW-0808">Transferase</keyword>
<reference evidence="8" key="1">
    <citation type="journal article" date="2023" name="Mol. Biol. Evol.">
        <title>Third-Generation Sequencing Reveals the Adaptive Role of the Epigenome in Three Deep-Sea Polychaetes.</title>
        <authorList>
            <person name="Perez M."/>
            <person name="Aroh O."/>
            <person name="Sun Y."/>
            <person name="Lan Y."/>
            <person name="Juniper S.K."/>
            <person name="Young C.R."/>
            <person name="Angers B."/>
            <person name="Qian P.Y."/>
        </authorList>
    </citation>
    <scope>NUCLEOTIDE SEQUENCE</scope>
    <source>
        <strain evidence="8">P08H-3</strain>
    </source>
</reference>
<dbReference type="Gene3D" id="3.90.1750.10">
    <property type="entry name" value="Hect, E3 ligase catalytic domains"/>
    <property type="match status" value="1"/>
</dbReference>
<evidence type="ECO:0000259" key="7">
    <source>
        <dbReference type="PROSITE" id="PS50237"/>
    </source>
</evidence>
<comment type="pathway">
    <text evidence="2">Protein modification; protein ubiquitination.</text>
</comment>
<comment type="caution">
    <text evidence="8">The sequence shown here is derived from an EMBL/GenBank/DDBJ whole genome shotgun (WGS) entry which is preliminary data.</text>
</comment>
<gene>
    <name evidence="8" type="ORF">LSH36_29g07011</name>
</gene>
<keyword evidence="5 6" id="KW-0833">Ubl conjugation pathway</keyword>
<dbReference type="InterPro" id="IPR050409">
    <property type="entry name" value="E3_ubiq-protein_ligase"/>
</dbReference>
<accession>A0AAD9NG44</accession>
<comment type="catalytic activity">
    <reaction evidence="1">
        <text>S-ubiquitinyl-[E2 ubiquitin-conjugating enzyme]-L-cysteine + [acceptor protein]-L-lysine = [E2 ubiquitin-conjugating enzyme]-L-cysteine + N(6)-ubiquitinyl-[acceptor protein]-L-lysine.</text>
        <dbReference type="EC" id="2.3.2.26"/>
    </reaction>
</comment>